<dbReference type="OrthoDB" id="4164936at2"/>
<gene>
    <name evidence="1" type="ORF">SAMN05444920_104506</name>
</gene>
<sequence length="150" mass="16754">MSYDLYFARREPGQSWDEALDRTEPLPPDPVAWDNVVAQAKELLGEGDIRIVAYPPNWEMDHETTGISVNHWEGGWEMSAPYWTHGEEARRVVGLLYEVAALVERVSGFEGYDPQLGRPVAEVTDPGRAVAMFDAVADRFGRRGSVGSTM</sequence>
<dbReference type="AlphaFoldDB" id="A0A1H6CWU5"/>
<keyword evidence="2" id="KW-1185">Reference proteome</keyword>
<dbReference type="Proteomes" id="UP000236732">
    <property type="component" value="Unassembled WGS sequence"/>
</dbReference>
<organism evidence="1 2">
    <name type="scientific">Nonomuraea solani</name>
    <dbReference type="NCBI Taxonomy" id="1144553"/>
    <lineage>
        <taxon>Bacteria</taxon>
        <taxon>Bacillati</taxon>
        <taxon>Actinomycetota</taxon>
        <taxon>Actinomycetes</taxon>
        <taxon>Streptosporangiales</taxon>
        <taxon>Streptosporangiaceae</taxon>
        <taxon>Nonomuraea</taxon>
    </lineage>
</organism>
<name>A0A1H6CWU5_9ACTN</name>
<evidence type="ECO:0000313" key="1">
    <source>
        <dbReference type="EMBL" id="SEG77579.1"/>
    </source>
</evidence>
<protein>
    <submittedName>
        <fullName evidence="1">Uncharacterized protein</fullName>
    </submittedName>
</protein>
<reference evidence="1 2" key="1">
    <citation type="submission" date="2016-10" db="EMBL/GenBank/DDBJ databases">
        <authorList>
            <person name="de Groot N.N."/>
        </authorList>
    </citation>
    <scope>NUCLEOTIDE SEQUENCE [LARGE SCALE GENOMIC DNA]</scope>
    <source>
        <strain evidence="1 2">CGMCC 4.7037</strain>
    </source>
</reference>
<dbReference type="EMBL" id="FNVT01000004">
    <property type="protein sequence ID" value="SEG77579.1"/>
    <property type="molecule type" value="Genomic_DNA"/>
</dbReference>
<evidence type="ECO:0000313" key="2">
    <source>
        <dbReference type="Proteomes" id="UP000236732"/>
    </source>
</evidence>
<dbReference type="RefSeq" id="WP_103957015.1">
    <property type="nucleotide sequence ID" value="NZ_FNVT01000004.1"/>
</dbReference>
<accession>A0A1H6CWU5</accession>
<proteinExistence type="predicted"/>